<evidence type="ECO:0000313" key="13">
    <source>
        <dbReference type="Proteomes" id="UP000652761"/>
    </source>
</evidence>
<dbReference type="InterPro" id="IPR055414">
    <property type="entry name" value="LRR_R13L4/SHOC2-like"/>
</dbReference>
<evidence type="ECO:0000256" key="1">
    <source>
        <dbReference type="ARBA" id="ARBA00008894"/>
    </source>
</evidence>
<evidence type="ECO:0000259" key="11">
    <source>
        <dbReference type="Pfam" id="PF25019"/>
    </source>
</evidence>
<feature type="domain" description="Disease resistance protein winged helix" evidence="9">
    <location>
        <begin position="418"/>
        <end position="454"/>
    </location>
</feature>
<feature type="domain" description="Disease resistance N-terminal" evidence="8">
    <location>
        <begin position="9"/>
        <end position="91"/>
    </location>
</feature>
<dbReference type="AlphaFoldDB" id="A0A843X545"/>
<dbReference type="InterPro" id="IPR002182">
    <property type="entry name" value="NB-ARC"/>
</dbReference>
<dbReference type="Pfam" id="PF25019">
    <property type="entry name" value="LRR_R13L1-DRL21"/>
    <property type="match status" value="1"/>
</dbReference>
<dbReference type="Pfam" id="PF18052">
    <property type="entry name" value="Rx_N"/>
    <property type="match status" value="1"/>
</dbReference>
<dbReference type="SMART" id="SM00369">
    <property type="entry name" value="LRR_TYP"/>
    <property type="match status" value="2"/>
</dbReference>
<evidence type="ECO:0000256" key="2">
    <source>
        <dbReference type="ARBA" id="ARBA00022614"/>
    </source>
</evidence>
<feature type="domain" description="Disease resistance R13L4/SHOC-2-like LRR" evidence="10">
    <location>
        <begin position="489"/>
        <end position="576"/>
    </location>
</feature>
<dbReference type="FunFam" id="3.40.50.300:FF:001091">
    <property type="entry name" value="Probable disease resistance protein At1g61300"/>
    <property type="match status" value="1"/>
</dbReference>
<dbReference type="EMBL" id="NMUH01006497">
    <property type="protein sequence ID" value="MQM15398.1"/>
    <property type="molecule type" value="Genomic_DNA"/>
</dbReference>
<evidence type="ECO:0000259" key="8">
    <source>
        <dbReference type="Pfam" id="PF18052"/>
    </source>
</evidence>
<evidence type="ECO:0000259" key="9">
    <source>
        <dbReference type="Pfam" id="PF23559"/>
    </source>
</evidence>
<feature type="domain" description="NB-ARC" evidence="7">
    <location>
        <begin position="206"/>
        <end position="362"/>
    </location>
</feature>
<keyword evidence="3" id="KW-0677">Repeat</keyword>
<dbReference type="Proteomes" id="UP000652761">
    <property type="component" value="Unassembled WGS sequence"/>
</dbReference>
<proteinExistence type="inferred from homology"/>
<evidence type="ECO:0000256" key="5">
    <source>
        <dbReference type="ARBA" id="ARBA00022821"/>
    </source>
</evidence>
<dbReference type="Pfam" id="PF23559">
    <property type="entry name" value="WHD_DRP"/>
    <property type="match status" value="1"/>
</dbReference>
<dbReference type="InterPro" id="IPR001611">
    <property type="entry name" value="Leu-rich_rpt"/>
</dbReference>
<dbReference type="InterPro" id="IPR027417">
    <property type="entry name" value="P-loop_NTPase"/>
</dbReference>
<dbReference type="Pfam" id="PF00931">
    <property type="entry name" value="NB-ARC"/>
    <property type="match status" value="1"/>
</dbReference>
<feature type="non-terminal residue" evidence="12">
    <location>
        <position position="1"/>
    </location>
</feature>
<dbReference type="PANTHER" id="PTHR36766:SF70">
    <property type="entry name" value="DISEASE RESISTANCE PROTEIN RGA4"/>
    <property type="match status" value="1"/>
</dbReference>
<comment type="similarity">
    <text evidence="1">Belongs to the disease resistance NB-LRR family.</text>
</comment>
<dbReference type="Gene3D" id="3.40.50.300">
    <property type="entry name" value="P-loop containing nucleotide triphosphate hydrolases"/>
    <property type="match status" value="1"/>
</dbReference>
<dbReference type="InterPro" id="IPR058922">
    <property type="entry name" value="WHD_DRP"/>
</dbReference>
<gene>
    <name evidence="12" type="ORF">Taro_048345</name>
</gene>
<keyword evidence="13" id="KW-1185">Reference proteome</keyword>
<dbReference type="Gene3D" id="3.80.10.10">
    <property type="entry name" value="Ribonuclease Inhibitor"/>
    <property type="match status" value="3"/>
</dbReference>
<dbReference type="GO" id="GO:0043531">
    <property type="term" value="F:ADP binding"/>
    <property type="evidence" value="ECO:0007669"/>
    <property type="project" value="InterPro"/>
</dbReference>
<dbReference type="InterPro" id="IPR003591">
    <property type="entry name" value="Leu-rich_rpt_typical-subtyp"/>
</dbReference>
<evidence type="ECO:0000256" key="6">
    <source>
        <dbReference type="ARBA" id="ARBA00022840"/>
    </source>
</evidence>
<dbReference type="GO" id="GO:0005524">
    <property type="term" value="F:ATP binding"/>
    <property type="evidence" value="ECO:0007669"/>
    <property type="project" value="UniProtKB-KW"/>
</dbReference>
<keyword evidence="6" id="KW-0067">ATP-binding</keyword>
<feature type="domain" description="R13L1/DRL21-like LRR repeat region" evidence="11">
    <location>
        <begin position="631"/>
        <end position="762"/>
    </location>
</feature>
<evidence type="ECO:0000259" key="7">
    <source>
        <dbReference type="Pfam" id="PF00931"/>
    </source>
</evidence>
<name>A0A843X545_COLES</name>
<sequence>MDLISSSILGPLGERVFNAALEEYTLVSDAEEEIKSLAFTVSIIKGLLQDAERKQVEDAAIRNWLKGLKQVLFDAEDALDEIATDEALRRRDTNGTESVTGRAAKVRKIISSLFSVGAASTSHAAAHRIKDILKKFDKISRLKDSLGLRVLNGNSCSAIGTIRRRGQETSSVLPNDAHIIGRDNEKQMVEKLLLESGDGAEAASCEKNVHVTSVVGMGGAGKTTLVQHVYNNPAVESYFQPKMWVCVSNDFDLKRVTGKIMEAASISDKAKELWESSNWDVAQKGLRDRIEGKRFLLVLDDVWEEDPSKWDHLYNGAKGSKIIVTTRSRKVSNIAKGTPIVLQDLSSEDLWVIFKRYAFEGQNADNHTQLALVGRQIVDNLKGSPLAAKTIGRLLNANLDVRHWTNILKSKAWAEDFHAESMGREYFDDLLCTSLFERVGRESSVMHDLIHNLADSVSKDDYVRLEDNQIISETIRHVSIVGKSLEHTKLEELGKYENMRTLLFLRGYRSQLDPHLHNMFMKLQRLRVLGLCRVKIEELPASIGTLKHLRFLDLSHNLIGELPESLCNLHNLQVLNLVLCGPIRALPRNMSALINLRHLMTTNDELVSSIQGLGKLTALHELRFDCGRQPMKELADMGMLRRLEIRGLEKVESWEEAIDSRLDKKEHLDELTLRWDHGWFDVVINPGLEVVVLESLRPPSSIRRLRIYSYGGTRSPSWMEDPSWVTYSSFLETLELDGCVNWEVLPPLGQLRCLTSLEISGMRRVRRIESAFMGCCYALEGGVDKVVLQGFPSLQELEFRNMEEWEEWEVPHGNDGEGDQVVVSHPPPRQHHPPFLPRLRNLRIRNCPYLWRLPPLPPTLTKLQIQNVGLSKLPLWLPSSLTCSSLSFLEIEDCRNLTSLAGGLLRHPLPNLVRLIIRDCRGLVSLPETAFGHLTSLEELEKCPNFLWPSCVSVEDTLPPSLESIYIGEDSGRLMDQMMLAIAGSQKLTCLRKLKVVRGPRAIRRNLPSSLQELTIYNNDQLDGESLSTWLRGLTSLRRLSIRECPAMTSLPRAEALSHLTALGILEISCLKASRSFGGGIHCLASLETLEIEDCPELLDIIAADSSSSSSSLPRPAGLGTTRIRKLRIIRSSLQQMKTWLLQCPSLEDLSIGHCPQLIGFGGDDGGDVGGELEAALLTNQSGTLQHLEFWGCESLRSLPRNLRCLSALKSLRIVDCPQIQCFPVAGLPESLKTLEILGCPALQERCKEGEGSDWPLISLIPRLDV</sequence>
<dbReference type="InterPro" id="IPR041118">
    <property type="entry name" value="Rx_N"/>
</dbReference>
<evidence type="ECO:0000256" key="3">
    <source>
        <dbReference type="ARBA" id="ARBA00022737"/>
    </source>
</evidence>
<dbReference type="PROSITE" id="PS51450">
    <property type="entry name" value="LRR"/>
    <property type="match status" value="1"/>
</dbReference>
<dbReference type="SUPFAM" id="SSF52058">
    <property type="entry name" value="L domain-like"/>
    <property type="match status" value="1"/>
</dbReference>
<reference evidence="12" key="1">
    <citation type="submission" date="2017-07" db="EMBL/GenBank/DDBJ databases">
        <title>Taro Niue Genome Assembly and Annotation.</title>
        <authorList>
            <person name="Atibalentja N."/>
            <person name="Keating K."/>
            <person name="Fields C.J."/>
        </authorList>
    </citation>
    <scope>NUCLEOTIDE SEQUENCE</scope>
    <source>
        <strain evidence="12">Niue_2</strain>
        <tissue evidence="12">Leaf</tissue>
    </source>
</reference>
<dbReference type="InterPro" id="IPR042197">
    <property type="entry name" value="Apaf_helical"/>
</dbReference>
<dbReference type="Gene3D" id="1.20.5.4130">
    <property type="match status" value="1"/>
</dbReference>
<dbReference type="GO" id="GO:0006952">
    <property type="term" value="P:defense response"/>
    <property type="evidence" value="ECO:0007669"/>
    <property type="project" value="UniProtKB-KW"/>
</dbReference>
<dbReference type="PRINTS" id="PR00364">
    <property type="entry name" value="DISEASERSIST"/>
</dbReference>
<dbReference type="InterPro" id="IPR032675">
    <property type="entry name" value="LRR_dom_sf"/>
</dbReference>
<organism evidence="12 13">
    <name type="scientific">Colocasia esculenta</name>
    <name type="common">Wild taro</name>
    <name type="synonym">Arum esculentum</name>
    <dbReference type="NCBI Taxonomy" id="4460"/>
    <lineage>
        <taxon>Eukaryota</taxon>
        <taxon>Viridiplantae</taxon>
        <taxon>Streptophyta</taxon>
        <taxon>Embryophyta</taxon>
        <taxon>Tracheophyta</taxon>
        <taxon>Spermatophyta</taxon>
        <taxon>Magnoliopsida</taxon>
        <taxon>Liliopsida</taxon>
        <taxon>Araceae</taxon>
        <taxon>Aroideae</taxon>
        <taxon>Colocasieae</taxon>
        <taxon>Colocasia</taxon>
    </lineage>
</organism>
<dbReference type="OrthoDB" id="771937at2759"/>
<keyword evidence="4" id="KW-0547">Nucleotide-binding</keyword>
<dbReference type="InterPro" id="IPR056789">
    <property type="entry name" value="LRR_R13L1-DRL21"/>
</dbReference>
<dbReference type="PANTHER" id="PTHR36766">
    <property type="entry name" value="PLANT BROAD-SPECTRUM MILDEW RESISTANCE PROTEIN RPW8"/>
    <property type="match status" value="1"/>
</dbReference>
<keyword evidence="5" id="KW-0611">Plant defense</keyword>
<evidence type="ECO:0000256" key="4">
    <source>
        <dbReference type="ARBA" id="ARBA00022741"/>
    </source>
</evidence>
<dbReference type="Pfam" id="PF23598">
    <property type="entry name" value="LRR_14"/>
    <property type="match status" value="1"/>
</dbReference>
<dbReference type="GO" id="GO:0051707">
    <property type="term" value="P:response to other organism"/>
    <property type="evidence" value="ECO:0007669"/>
    <property type="project" value="UniProtKB-ARBA"/>
</dbReference>
<dbReference type="Gene3D" id="1.10.8.430">
    <property type="entry name" value="Helical domain of apoptotic protease-activating factors"/>
    <property type="match status" value="1"/>
</dbReference>
<comment type="caution">
    <text evidence="12">The sequence shown here is derived from an EMBL/GenBank/DDBJ whole genome shotgun (WGS) entry which is preliminary data.</text>
</comment>
<protein>
    <submittedName>
        <fullName evidence="12">Uncharacterized protein</fullName>
    </submittedName>
</protein>
<accession>A0A843X545</accession>
<evidence type="ECO:0000259" key="10">
    <source>
        <dbReference type="Pfam" id="PF23598"/>
    </source>
</evidence>
<keyword evidence="2" id="KW-0433">Leucine-rich repeat</keyword>
<dbReference type="SUPFAM" id="SSF52540">
    <property type="entry name" value="P-loop containing nucleoside triphosphate hydrolases"/>
    <property type="match status" value="1"/>
</dbReference>
<evidence type="ECO:0000313" key="12">
    <source>
        <dbReference type="EMBL" id="MQM15398.1"/>
    </source>
</evidence>